<protein>
    <submittedName>
        <fullName evidence="1">Uncharacterized protein</fullName>
    </submittedName>
</protein>
<dbReference type="EMBL" id="AP027271">
    <property type="protein sequence ID" value="BDX02859.1"/>
    <property type="molecule type" value="Genomic_DNA"/>
</dbReference>
<reference evidence="1 2" key="1">
    <citation type="submission" date="2023-01" db="EMBL/GenBank/DDBJ databases">
        <title>Complete genome sequence of Marinomonas pontica strain 200518_36.</title>
        <authorList>
            <person name="Ueki S."/>
            <person name="Gajardo G."/>
            <person name="Maruyama F."/>
        </authorList>
    </citation>
    <scope>NUCLEOTIDE SEQUENCE [LARGE SCALE GENOMIC DNA]</scope>
    <source>
        <strain evidence="1 2">200518_36</strain>
    </source>
</reference>
<organism evidence="1 2">
    <name type="scientific">Marinomonas pontica</name>
    <dbReference type="NCBI Taxonomy" id="264739"/>
    <lineage>
        <taxon>Bacteria</taxon>
        <taxon>Pseudomonadati</taxon>
        <taxon>Pseudomonadota</taxon>
        <taxon>Gammaproteobacteria</taxon>
        <taxon>Oceanospirillales</taxon>
        <taxon>Oceanospirillaceae</taxon>
        <taxon>Marinomonas</taxon>
    </lineage>
</organism>
<sequence>MHADESTFDKAKNGAVELWDKTKETTSNVIESTSEAATVMGDKASQLSERASKNVKETGSTVWEKMKDIGSATADGARKGASKIRSLAGEEKNNCSEDSALCYQNKE</sequence>
<proteinExistence type="predicted"/>
<accession>A0ABM8FCP9</accession>
<dbReference type="Proteomes" id="UP001307608">
    <property type="component" value="Chromosome"/>
</dbReference>
<name>A0ABM8FCP9_9GAMM</name>
<evidence type="ECO:0000313" key="2">
    <source>
        <dbReference type="Proteomes" id="UP001307608"/>
    </source>
</evidence>
<evidence type="ECO:0000313" key="1">
    <source>
        <dbReference type="EMBL" id="BDX02859.1"/>
    </source>
</evidence>
<keyword evidence="2" id="KW-1185">Reference proteome</keyword>
<gene>
    <name evidence="1" type="ORF">MACH16_16070</name>
</gene>
<dbReference type="Gene3D" id="1.10.287.700">
    <property type="entry name" value="Helix hairpin bin"/>
    <property type="match status" value="1"/>
</dbReference>